<comment type="caution">
    <text evidence="1">The sequence shown here is derived from an EMBL/GenBank/DDBJ whole genome shotgun (WGS) entry which is preliminary data.</text>
</comment>
<evidence type="ECO:0000313" key="2">
    <source>
        <dbReference type="Proteomes" id="UP001143304"/>
    </source>
</evidence>
<organism evidence="1 2">
    <name type="scientific">Candidatus Marimicrobium litorale</name>
    <dbReference type="NCBI Taxonomy" id="2518991"/>
    <lineage>
        <taxon>Bacteria</taxon>
        <taxon>Pseudomonadati</taxon>
        <taxon>Pseudomonadota</taxon>
        <taxon>Gammaproteobacteria</taxon>
        <taxon>Cellvibrionales</taxon>
        <taxon>Halieaceae</taxon>
        <taxon>Marimicrobium</taxon>
    </lineage>
</organism>
<keyword evidence="2" id="KW-1185">Reference proteome</keyword>
<dbReference type="EMBL" id="SHNO01000001">
    <property type="protein sequence ID" value="MCX2976332.1"/>
    <property type="molecule type" value="Genomic_DNA"/>
</dbReference>
<evidence type="ECO:0000313" key="1">
    <source>
        <dbReference type="EMBL" id="MCX2976332.1"/>
    </source>
</evidence>
<dbReference type="Proteomes" id="UP001143304">
    <property type="component" value="Unassembled WGS sequence"/>
</dbReference>
<protein>
    <submittedName>
        <fullName evidence="1">Uncharacterized protein</fullName>
    </submittedName>
</protein>
<sequence>MATSLLEIVDCGDGEFVLQRSDDEDNPLVRICFSQESQAYMMDNTLEVAKAMIQAGVQAAAEASEMVDGVEVTAEAPPVLH</sequence>
<gene>
    <name evidence="1" type="ORF">EYC82_03055</name>
</gene>
<accession>A0ABT3T240</accession>
<name>A0ABT3T240_9GAMM</name>
<proteinExistence type="predicted"/>
<dbReference type="RefSeq" id="WP_279248082.1">
    <property type="nucleotide sequence ID" value="NZ_SHNO01000001.1"/>
</dbReference>
<reference evidence="1" key="1">
    <citation type="submission" date="2019-02" db="EMBL/GenBank/DDBJ databases">
        <authorList>
            <person name="Li S.-H."/>
        </authorList>
    </citation>
    <scope>NUCLEOTIDE SEQUENCE</scope>
    <source>
        <strain evidence="1">IMCC11814</strain>
    </source>
</reference>